<evidence type="ECO:0000313" key="2">
    <source>
        <dbReference type="Proteomes" id="UP001283361"/>
    </source>
</evidence>
<dbReference type="EMBL" id="JAWDGP010004604">
    <property type="protein sequence ID" value="KAK3763101.1"/>
    <property type="molecule type" value="Genomic_DNA"/>
</dbReference>
<keyword evidence="2" id="KW-1185">Reference proteome</keyword>
<accession>A0AAE0Z6E8</accession>
<gene>
    <name evidence="1" type="ORF">RRG08_016357</name>
</gene>
<dbReference type="Proteomes" id="UP001283361">
    <property type="component" value="Unassembled WGS sequence"/>
</dbReference>
<comment type="caution">
    <text evidence="1">The sequence shown here is derived from an EMBL/GenBank/DDBJ whole genome shotgun (WGS) entry which is preliminary data.</text>
</comment>
<reference evidence="1" key="1">
    <citation type="journal article" date="2023" name="G3 (Bethesda)">
        <title>A reference genome for the long-term kleptoplast-retaining sea slug Elysia crispata morphotype clarki.</title>
        <authorList>
            <person name="Eastman K.E."/>
            <person name="Pendleton A.L."/>
            <person name="Shaikh M.A."/>
            <person name="Suttiyut T."/>
            <person name="Ogas R."/>
            <person name="Tomko P."/>
            <person name="Gavelis G."/>
            <person name="Widhalm J.R."/>
            <person name="Wisecaver J.H."/>
        </authorList>
    </citation>
    <scope>NUCLEOTIDE SEQUENCE</scope>
    <source>
        <strain evidence="1">ECLA1</strain>
    </source>
</reference>
<sequence length="70" mass="7992">MIVRPRLCKVKELMRQLLLYFTLGLKTPAMNNQRSAQESSMTLRFTANVNGGLKYEGRPFVHGGYINFGQ</sequence>
<protein>
    <submittedName>
        <fullName evidence="1">Uncharacterized protein</fullName>
    </submittedName>
</protein>
<dbReference type="AlphaFoldDB" id="A0AAE0Z6E8"/>
<organism evidence="1 2">
    <name type="scientific">Elysia crispata</name>
    <name type="common">lettuce slug</name>
    <dbReference type="NCBI Taxonomy" id="231223"/>
    <lineage>
        <taxon>Eukaryota</taxon>
        <taxon>Metazoa</taxon>
        <taxon>Spiralia</taxon>
        <taxon>Lophotrochozoa</taxon>
        <taxon>Mollusca</taxon>
        <taxon>Gastropoda</taxon>
        <taxon>Heterobranchia</taxon>
        <taxon>Euthyneura</taxon>
        <taxon>Panpulmonata</taxon>
        <taxon>Sacoglossa</taxon>
        <taxon>Placobranchoidea</taxon>
        <taxon>Plakobranchidae</taxon>
        <taxon>Elysia</taxon>
    </lineage>
</organism>
<proteinExistence type="predicted"/>
<evidence type="ECO:0000313" key="1">
    <source>
        <dbReference type="EMBL" id="KAK3763101.1"/>
    </source>
</evidence>
<name>A0AAE0Z6E8_9GAST</name>